<dbReference type="Proteomes" id="UP000571817">
    <property type="component" value="Unassembled WGS sequence"/>
</dbReference>
<keyword evidence="4 6" id="KW-1133">Transmembrane helix</keyword>
<dbReference type="EMBL" id="JACCFW010000001">
    <property type="protein sequence ID" value="NYJ73068.1"/>
    <property type="molecule type" value="Genomic_DNA"/>
</dbReference>
<evidence type="ECO:0000313" key="9">
    <source>
        <dbReference type="Proteomes" id="UP000571817"/>
    </source>
</evidence>
<feature type="domain" description="Major facilitator superfamily (MFS) profile" evidence="7">
    <location>
        <begin position="15"/>
        <end position="399"/>
    </location>
</feature>
<dbReference type="AlphaFoldDB" id="A0A853D7Z5"/>
<comment type="caution">
    <text evidence="8">The sequence shown here is derived from an EMBL/GenBank/DDBJ whole genome shotgun (WGS) entry which is preliminary data.</text>
</comment>
<gene>
    <name evidence="8" type="ORF">HNR15_000031</name>
</gene>
<feature type="transmembrane region" description="Helical" evidence="6">
    <location>
        <begin position="105"/>
        <end position="124"/>
    </location>
</feature>
<feature type="transmembrane region" description="Helical" evidence="6">
    <location>
        <begin position="226"/>
        <end position="249"/>
    </location>
</feature>
<proteinExistence type="predicted"/>
<dbReference type="GO" id="GO:0005886">
    <property type="term" value="C:plasma membrane"/>
    <property type="evidence" value="ECO:0007669"/>
    <property type="project" value="UniProtKB-SubCell"/>
</dbReference>
<dbReference type="PANTHER" id="PTHR23513">
    <property type="entry name" value="INTEGRAL MEMBRANE EFFLUX PROTEIN-RELATED"/>
    <property type="match status" value="1"/>
</dbReference>
<evidence type="ECO:0000259" key="7">
    <source>
        <dbReference type="PROSITE" id="PS50850"/>
    </source>
</evidence>
<evidence type="ECO:0000256" key="3">
    <source>
        <dbReference type="ARBA" id="ARBA00022692"/>
    </source>
</evidence>
<dbReference type="Gene3D" id="1.20.1250.20">
    <property type="entry name" value="MFS general substrate transporter like domains"/>
    <property type="match status" value="1"/>
</dbReference>
<sequence length="411" mass="42053">MSTDGQPGPLHRNHAFMVLLLGQTASSIGSSMTGLVFPLIGYALTGSTLLAGVAATSVLVGELAGRLVSGALVDRWAKRRVIVLANLTAALAVASLAAAELLGHLVLAHLMIAGLVLGLADSFLAPASSASVRQVVPPEQLPLAYTRLQARDHVASLVGPPLGGALYSIARSVPFVVDTVSYLAYAAGASRLRTDLRSDAPTGNSLLTDARAGVHFVWHHHVVRSVLLWGGLFNFAMAYVFTAVTLRLVRAGVTPAAIGLVDTCAAAAGLLGAVIAPTIVARFRSGLLTIVTGLALALLVAPMGLTINVVVTGALFAAGFLLLPANNSAISAYISNATPQHLQARVNAASGLVALGFAPLAPPVAGVLIIALGDVGSMLAGSVFLFLSLVPLLTDREVVALGRPDTWRPAP</sequence>
<dbReference type="SUPFAM" id="SSF103473">
    <property type="entry name" value="MFS general substrate transporter"/>
    <property type="match status" value="1"/>
</dbReference>
<feature type="transmembrane region" description="Helical" evidence="6">
    <location>
        <begin position="287"/>
        <end position="307"/>
    </location>
</feature>
<dbReference type="InterPro" id="IPR036259">
    <property type="entry name" value="MFS_trans_sf"/>
</dbReference>
<evidence type="ECO:0000256" key="6">
    <source>
        <dbReference type="SAM" id="Phobius"/>
    </source>
</evidence>
<feature type="transmembrane region" description="Helical" evidence="6">
    <location>
        <begin position="377"/>
        <end position="394"/>
    </location>
</feature>
<name>A0A853D7Z5_9MICO</name>
<keyword evidence="9" id="KW-1185">Reference proteome</keyword>
<keyword evidence="2" id="KW-1003">Cell membrane</keyword>
<feature type="transmembrane region" description="Helical" evidence="6">
    <location>
        <begin position="255"/>
        <end position="280"/>
    </location>
</feature>
<dbReference type="Pfam" id="PF07690">
    <property type="entry name" value="MFS_1"/>
    <property type="match status" value="1"/>
</dbReference>
<dbReference type="PROSITE" id="PS50850">
    <property type="entry name" value="MFS"/>
    <property type="match status" value="1"/>
</dbReference>
<feature type="transmembrane region" description="Helical" evidence="6">
    <location>
        <begin position="39"/>
        <end position="60"/>
    </location>
</feature>
<dbReference type="PANTHER" id="PTHR23513:SF6">
    <property type="entry name" value="MAJOR FACILITATOR SUPERFAMILY ASSOCIATED DOMAIN-CONTAINING PROTEIN"/>
    <property type="match status" value="1"/>
</dbReference>
<feature type="transmembrane region" description="Helical" evidence="6">
    <location>
        <begin position="81"/>
        <end position="99"/>
    </location>
</feature>
<comment type="subcellular location">
    <subcellularLocation>
        <location evidence="1">Cell membrane</location>
        <topology evidence="1">Multi-pass membrane protein</topology>
    </subcellularLocation>
</comment>
<evidence type="ECO:0000256" key="4">
    <source>
        <dbReference type="ARBA" id="ARBA00022989"/>
    </source>
</evidence>
<feature type="transmembrane region" description="Helical" evidence="6">
    <location>
        <begin position="346"/>
        <end position="371"/>
    </location>
</feature>
<organism evidence="8 9">
    <name type="scientific">Allobranchiibius huperziae</name>
    <dbReference type="NCBI Taxonomy" id="1874116"/>
    <lineage>
        <taxon>Bacteria</taxon>
        <taxon>Bacillati</taxon>
        <taxon>Actinomycetota</taxon>
        <taxon>Actinomycetes</taxon>
        <taxon>Micrococcales</taxon>
        <taxon>Dermacoccaceae</taxon>
        <taxon>Allobranchiibius</taxon>
    </lineage>
</organism>
<evidence type="ECO:0000256" key="1">
    <source>
        <dbReference type="ARBA" id="ARBA00004651"/>
    </source>
</evidence>
<accession>A0A853D7Z5</accession>
<dbReference type="CDD" id="cd06173">
    <property type="entry name" value="MFS_MefA_like"/>
    <property type="match status" value="1"/>
</dbReference>
<dbReference type="InterPro" id="IPR020846">
    <property type="entry name" value="MFS_dom"/>
</dbReference>
<keyword evidence="3 6" id="KW-0812">Transmembrane</keyword>
<keyword evidence="5 6" id="KW-0472">Membrane</keyword>
<reference evidence="8 9" key="1">
    <citation type="submission" date="2020-07" db="EMBL/GenBank/DDBJ databases">
        <title>Sequencing the genomes of 1000 actinobacteria strains.</title>
        <authorList>
            <person name="Klenk H.-P."/>
        </authorList>
    </citation>
    <scope>NUCLEOTIDE SEQUENCE [LARGE SCALE GENOMIC DNA]</scope>
    <source>
        <strain evidence="8 9">DSM 29531</strain>
    </source>
</reference>
<evidence type="ECO:0000256" key="2">
    <source>
        <dbReference type="ARBA" id="ARBA00022475"/>
    </source>
</evidence>
<dbReference type="GO" id="GO:0022857">
    <property type="term" value="F:transmembrane transporter activity"/>
    <property type="evidence" value="ECO:0007669"/>
    <property type="project" value="InterPro"/>
</dbReference>
<dbReference type="InterPro" id="IPR011701">
    <property type="entry name" value="MFS"/>
</dbReference>
<dbReference type="RefSeq" id="WP_179478079.1">
    <property type="nucleotide sequence ID" value="NZ_JACCFW010000001.1"/>
</dbReference>
<protein>
    <submittedName>
        <fullName evidence="8">Putative MFS family arabinose efflux permease</fullName>
    </submittedName>
</protein>
<evidence type="ECO:0000313" key="8">
    <source>
        <dbReference type="EMBL" id="NYJ73068.1"/>
    </source>
</evidence>
<evidence type="ECO:0000256" key="5">
    <source>
        <dbReference type="ARBA" id="ARBA00023136"/>
    </source>
</evidence>
<feature type="transmembrane region" description="Helical" evidence="6">
    <location>
        <begin position="313"/>
        <end position="334"/>
    </location>
</feature>